<evidence type="ECO:0000313" key="2">
    <source>
        <dbReference type="Proteomes" id="UP000236173"/>
    </source>
</evidence>
<dbReference type="EMBL" id="BEHT01000034">
    <property type="protein sequence ID" value="GBC99669.1"/>
    <property type="molecule type" value="Genomic_DNA"/>
</dbReference>
<sequence>MRSVCGLLLLLIGQWAWGDNIALVPENPVLARVQGGELQRYRLPVPSGQRGFVTLVPLDGDADVFILLPPEMSLAKTPLKSVSAALQPERVVVPAQKQAADAVVVVKGITPTRFLLTVSWTKRQGRQVPDRSRVVAIHWQEVQATDSVALGAVTVQNRTPGWYEIRLHPKGMSKAVLPNVFLLGPNGNRYLGWVALAPGAHLQVAAERTPKADIALVADLVSRAVAGTALAPDLQVAMDDLLPHLTPLLPVATAVRQGDWRRAAQELVTTLRQRPQTLRALQTFLARAGLTLPATGLQKPVRFGALSAVVTAIAAAKLPARETVTLVWL</sequence>
<evidence type="ECO:0000313" key="1">
    <source>
        <dbReference type="EMBL" id="GBC99669.1"/>
    </source>
</evidence>
<comment type="caution">
    <text evidence="1">The sequence shown here is derived from an EMBL/GenBank/DDBJ whole genome shotgun (WGS) entry which is preliminary data.</text>
</comment>
<reference evidence="2" key="1">
    <citation type="submission" date="2017-09" db="EMBL/GenBank/DDBJ databases">
        <title>Metaegenomics of thermophilic ammonia-oxidizing enrichment culture.</title>
        <authorList>
            <person name="Kato S."/>
            <person name="Suzuki K."/>
        </authorList>
    </citation>
    <scope>NUCLEOTIDE SEQUENCE [LARGE SCALE GENOMIC DNA]</scope>
</reference>
<gene>
    <name evidence="1" type="ORF">HRbin17_02199</name>
</gene>
<proteinExistence type="predicted"/>
<dbReference type="AlphaFoldDB" id="A0A2H5XEQ4"/>
<accession>A0A2H5XEQ4</accession>
<organism evidence="1 2">
    <name type="scientific">Candidatus Fervidibacter japonicus</name>
    <dbReference type="NCBI Taxonomy" id="2035412"/>
    <lineage>
        <taxon>Bacteria</taxon>
        <taxon>Candidatus Fervidibacterota</taxon>
        <taxon>Candidatus Fervidibacter</taxon>
    </lineage>
</organism>
<protein>
    <submittedName>
        <fullName evidence="1">Uncharacterized protein</fullName>
    </submittedName>
</protein>
<dbReference type="Proteomes" id="UP000236173">
    <property type="component" value="Unassembled WGS sequence"/>
</dbReference>
<name>A0A2H5XEQ4_9BACT</name>